<evidence type="ECO:0000313" key="3">
    <source>
        <dbReference type="EMBL" id="JAS15137.1"/>
    </source>
</evidence>
<organism evidence="3">
    <name type="scientific">Clastoptera arizonana</name>
    <name type="common">Arizona spittle bug</name>
    <dbReference type="NCBI Taxonomy" id="38151"/>
    <lineage>
        <taxon>Eukaryota</taxon>
        <taxon>Metazoa</taxon>
        <taxon>Ecdysozoa</taxon>
        <taxon>Arthropoda</taxon>
        <taxon>Hexapoda</taxon>
        <taxon>Insecta</taxon>
        <taxon>Pterygota</taxon>
        <taxon>Neoptera</taxon>
        <taxon>Paraneoptera</taxon>
        <taxon>Hemiptera</taxon>
        <taxon>Auchenorrhyncha</taxon>
        <taxon>Cercopoidea</taxon>
        <taxon>Clastopteridae</taxon>
        <taxon>Clastoptera</taxon>
    </lineage>
</organism>
<accession>A0A1B6CNQ4</accession>
<sequence>HLAAITVASVYIQLQCEAVMSQTKVEQFVRRAVSAGKFGGDVELSEVVLETTKGEDQFASNVVFAVVKLKQRNAIRNKEVVMKVQSENEFLRTIMDTNQQFHNELLMYREILPFLNRKDIVRELFPDFYHGRVTNGEDPMEDFLIVQNLRPFGYKLSPDKVNVDYDHVVLSFRMLGRFHALSYAAKADDLEGFMERTGKLLQVHYKEDTKDRMNDFLKYSKFRGITPLLEECKEVILPLVDALEDPVALMLRMFTPEEPVAVLCHGDFCRNNILYKYEKGKPIDVKFFDLATSKYCSPAIDLAFFLFLNVSSELRMKHWDDFLAVYHEGLCEAVPGTVVPSLDDVKEEMRKRAVYAYVLCSFFLPTMMDSTSDFNDLESQTEEERYEMGRTQGGEAATLAVVNVVKDLIAKGCLSVLK</sequence>
<name>A0A1B6CNQ4_9HEMI</name>
<dbReference type="EMBL" id="GEDC01024839">
    <property type="protein sequence ID" value="JAS12459.1"/>
    <property type="molecule type" value="Transcribed_RNA"/>
</dbReference>
<reference evidence="3" key="1">
    <citation type="submission" date="2015-12" db="EMBL/GenBank/DDBJ databases">
        <title>De novo transcriptome assembly of four potential Pierce s Disease insect vectors from Arizona vineyards.</title>
        <authorList>
            <person name="Tassone E.E."/>
        </authorList>
    </citation>
    <scope>NUCLEOTIDE SEQUENCE</scope>
</reference>
<dbReference type="Pfam" id="PF02958">
    <property type="entry name" value="EcKL"/>
    <property type="match status" value="1"/>
</dbReference>
<protein>
    <recommendedName>
        <fullName evidence="1">CHK kinase-like domain-containing protein</fullName>
    </recommendedName>
</protein>
<dbReference type="InterPro" id="IPR004119">
    <property type="entry name" value="EcKL"/>
</dbReference>
<dbReference type="InterPro" id="IPR011009">
    <property type="entry name" value="Kinase-like_dom_sf"/>
</dbReference>
<evidence type="ECO:0000313" key="2">
    <source>
        <dbReference type="EMBL" id="JAS12459.1"/>
    </source>
</evidence>
<dbReference type="EMBL" id="GEDC01022161">
    <property type="protein sequence ID" value="JAS15137.1"/>
    <property type="molecule type" value="Transcribed_RNA"/>
</dbReference>
<dbReference type="AlphaFoldDB" id="A0A1B6CNQ4"/>
<feature type="non-terminal residue" evidence="3">
    <location>
        <position position="1"/>
    </location>
</feature>
<feature type="domain" description="CHK kinase-like" evidence="1">
    <location>
        <begin position="144"/>
        <end position="336"/>
    </location>
</feature>
<dbReference type="SUPFAM" id="SSF56112">
    <property type="entry name" value="Protein kinase-like (PK-like)"/>
    <property type="match status" value="1"/>
</dbReference>
<evidence type="ECO:0000259" key="1">
    <source>
        <dbReference type="SMART" id="SM00587"/>
    </source>
</evidence>
<proteinExistence type="predicted"/>
<dbReference type="InterPro" id="IPR015897">
    <property type="entry name" value="CHK_kinase-like"/>
</dbReference>
<dbReference type="PANTHER" id="PTHR11012">
    <property type="entry name" value="PROTEIN KINASE-LIKE DOMAIN-CONTAINING"/>
    <property type="match status" value="1"/>
</dbReference>
<dbReference type="PANTHER" id="PTHR11012:SF8">
    <property type="entry name" value="JUVENILE HORMONE-INDUCIBLE PROTEIN 26"/>
    <property type="match status" value="1"/>
</dbReference>
<gene>
    <name evidence="2" type="ORF">g.7580</name>
    <name evidence="3" type="ORF">g.7582</name>
</gene>
<dbReference type="SMART" id="SM00587">
    <property type="entry name" value="CHK"/>
    <property type="match status" value="1"/>
</dbReference>
<dbReference type="Gene3D" id="3.90.1200.10">
    <property type="match status" value="1"/>
</dbReference>